<dbReference type="Proteomes" id="UP000070366">
    <property type="component" value="Unassembled WGS sequence"/>
</dbReference>
<protein>
    <submittedName>
        <fullName evidence="1">Uncharacterized protein</fullName>
    </submittedName>
</protein>
<dbReference type="Pfam" id="PF04463">
    <property type="entry name" value="2-thiour_desulf"/>
    <property type="match status" value="1"/>
</dbReference>
<dbReference type="InterPro" id="IPR007553">
    <property type="entry name" value="2-thiour_desulf"/>
</dbReference>
<dbReference type="PANTHER" id="PTHR30087:SF1">
    <property type="entry name" value="HYPOTHETICAL CYTOSOLIC PROTEIN"/>
    <property type="match status" value="1"/>
</dbReference>
<evidence type="ECO:0000313" key="1">
    <source>
        <dbReference type="EMBL" id="KXK64592.1"/>
    </source>
</evidence>
<dbReference type="PANTHER" id="PTHR30087">
    <property type="entry name" value="INNER MEMBRANE PROTEIN"/>
    <property type="match status" value="1"/>
</dbReference>
<dbReference type="STRING" id="626937.HMPREF3293_02672"/>
<comment type="caution">
    <text evidence="1">The sequence shown here is derived from an EMBL/GenBank/DDBJ whole genome shotgun (WGS) entry which is preliminary data.</text>
</comment>
<accession>A0A136Q1M8</accession>
<dbReference type="EMBL" id="LSZW01000064">
    <property type="protein sequence ID" value="KXK64592.1"/>
    <property type="molecule type" value="Genomic_DNA"/>
</dbReference>
<dbReference type="RefSeq" id="WP_066521908.1">
    <property type="nucleotide sequence ID" value="NZ_CABMOF010000006.1"/>
</dbReference>
<proteinExistence type="predicted"/>
<dbReference type="AlphaFoldDB" id="A0A136Q1M8"/>
<dbReference type="OrthoDB" id="9797779at2"/>
<dbReference type="PATRIC" id="fig|626937.4.peg.2633"/>
<reference evidence="1 2" key="1">
    <citation type="submission" date="2016-02" db="EMBL/GenBank/DDBJ databases">
        <authorList>
            <person name="Wen L."/>
            <person name="He K."/>
            <person name="Yang H."/>
        </authorList>
    </citation>
    <scope>NUCLEOTIDE SEQUENCE [LARGE SCALE GENOMIC DNA]</scope>
    <source>
        <strain evidence="1 2">DSM 22607</strain>
    </source>
</reference>
<dbReference type="KEGG" id="cmiu:B1H56_07625"/>
<sequence>MIVVSACLAGKKCRYDGSAKTNGEVMRLVREGKAVCACPEAMGGLKIPRPPAEIRGGDGFDVLCGRAGVYNKEGKCVTQEFLNGARKFLAYVRKNGADEVWLKSKSPSCGAGRIYDGTFEGVLREGCGVTCALLLKSGIKVVEIHS</sequence>
<name>A0A136Q1M8_9FIRM</name>
<keyword evidence="2" id="KW-1185">Reference proteome</keyword>
<evidence type="ECO:0000313" key="2">
    <source>
        <dbReference type="Proteomes" id="UP000070366"/>
    </source>
</evidence>
<organism evidence="1 2">
    <name type="scientific">Christensenella minuta</name>
    <dbReference type="NCBI Taxonomy" id="626937"/>
    <lineage>
        <taxon>Bacteria</taxon>
        <taxon>Bacillati</taxon>
        <taxon>Bacillota</taxon>
        <taxon>Clostridia</taxon>
        <taxon>Christensenellales</taxon>
        <taxon>Christensenellaceae</taxon>
        <taxon>Christensenella</taxon>
    </lineage>
</organism>
<gene>
    <name evidence="1" type="ORF">HMPREF3293_02672</name>
</gene>